<dbReference type="Gene3D" id="3.60.10.10">
    <property type="entry name" value="Endonuclease/exonuclease/phosphatase"/>
    <property type="match status" value="1"/>
</dbReference>
<organism evidence="2 3">
    <name type="scientific">Engystomops pustulosus</name>
    <name type="common">Tungara frog</name>
    <name type="synonym">Physalaemus pustulosus</name>
    <dbReference type="NCBI Taxonomy" id="76066"/>
    <lineage>
        <taxon>Eukaryota</taxon>
        <taxon>Metazoa</taxon>
        <taxon>Chordata</taxon>
        <taxon>Craniata</taxon>
        <taxon>Vertebrata</taxon>
        <taxon>Euteleostomi</taxon>
        <taxon>Amphibia</taxon>
        <taxon>Batrachia</taxon>
        <taxon>Anura</taxon>
        <taxon>Neobatrachia</taxon>
        <taxon>Hyloidea</taxon>
        <taxon>Leptodactylidae</taxon>
        <taxon>Leiuperinae</taxon>
        <taxon>Engystomops</taxon>
    </lineage>
</organism>
<dbReference type="GO" id="GO:0003824">
    <property type="term" value="F:catalytic activity"/>
    <property type="evidence" value="ECO:0007669"/>
    <property type="project" value="InterPro"/>
</dbReference>
<accession>A0AAV7DCP8</accession>
<dbReference type="Proteomes" id="UP000824782">
    <property type="component" value="Unassembled WGS sequence"/>
</dbReference>
<dbReference type="InterPro" id="IPR036691">
    <property type="entry name" value="Endo/exonu/phosph_ase_sf"/>
</dbReference>
<dbReference type="AlphaFoldDB" id="A0AAV7DCP8"/>
<dbReference type="InterPro" id="IPR005135">
    <property type="entry name" value="Endo/exonuclease/phosphatase"/>
</dbReference>
<evidence type="ECO:0000259" key="1">
    <source>
        <dbReference type="Pfam" id="PF03372"/>
    </source>
</evidence>
<reference evidence="2" key="1">
    <citation type="thesis" date="2020" institute="ProQuest LLC" country="789 East Eisenhower Parkway, Ann Arbor, MI, USA">
        <title>Comparative Genomics and Chromosome Evolution.</title>
        <authorList>
            <person name="Mudd A.B."/>
        </authorList>
    </citation>
    <scope>NUCLEOTIDE SEQUENCE</scope>
    <source>
        <strain evidence="2">237g6f4</strain>
        <tissue evidence="2">Blood</tissue>
    </source>
</reference>
<sequence>MSSLTFSSFNVRGLNSSSKRGQIVYHFHRQRTMALLLQETHYNTDYNRYYNKWFYSPSPIHRAKGVAIAFHYSFSPQILNSTVRSIREILVCEGELGVLTFGNVYFPNSRQVSFGIEALRNLRELTDGSPIILGGDFLCSNL</sequence>
<evidence type="ECO:0000313" key="2">
    <source>
        <dbReference type="EMBL" id="KAG8593993.1"/>
    </source>
</evidence>
<feature type="domain" description="Endonuclease/exonuclease/phosphatase" evidence="1">
    <location>
        <begin position="8"/>
        <end position="137"/>
    </location>
</feature>
<dbReference type="EMBL" id="WNYA01000001">
    <property type="protein sequence ID" value="KAG8593993.1"/>
    <property type="molecule type" value="Genomic_DNA"/>
</dbReference>
<dbReference type="Pfam" id="PF03372">
    <property type="entry name" value="Exo_endo_phos"/>
    <property type="match status" value="1"/>
</dbReference>
<proteinExistence type="predicted"/>
<protein>
    <recommendedName>
        <fullName evidence="1">Endonuclease/exonuclease/phosphatase domain-containing protein</fullName>
    </recommendedName>
</protein>
<comment type="caution">
    <text evidence="2">The sequence shown here is derived from an EMBL/GenBank/DDBJ whole genome shotgun (WGS) entry which is preliminary data.</text>
</comment>
<gene>
    <name evidence="2" type="ORF">GDO81_001027</name>
</gene>
<keyword evidence="3" id="KW-1185">Reference proteome</keyword>
<name>A0AAV7DCP8_ENGPU</name>
<dbReference type="SUPFAM" id="SSF56219">
    <property type="entry name" value="DNase I-like"/>
    <property type="match status" value="1"/>
</dbReference>
<evidence type="ECO:0000313" key="3">
    <source>
        <dbReference type="Proteomes" id="UP000824782"/>
    </source>
</evidence>